<evidence type="ECO:0000313" key="1">
    <source>
        <dbReference type="EMBL" id="EKE37627.1"/>
    </source>
</evidence>
<evidence type="ECO:0000313" key="2">
    <source>
        <dbReference type="Proteomes" id="UP000006769"/>
    </source>
</evidence>
<protein>
    <submittedName>
        <fullName evidence="1">AAA family ATPase, putative</fullName>
    </submittedName>
</protein>
<dbReference type="EMBL" id="JH929577">
    <property type="protein sequence ID" value="EKE37627.1"/>
    <property type="molecule type" value="Genomic_DNA"/>
</dbReference>
<dbReference type="Proteomes" id="UP000006769">
    <property type="component" value="Unassembled WGS sequence"/>
</dbReference>
<gene>
    <name evidence="1" type="ORF">ENU1_191050</name>
</gene>
<dbReference type="AlphaFoldDB" id="K2GUZ2"/>
<proteinExistence type="predicted"/>
<organism evidence="1 2">
    <name type="scientific">Entamoeba nuttalli (strain P19)</name>
    <name type="common">Amoeba</name>
    <dbReference type="NCBI Taxonomy" id="1076696"/>
    <lineage>
        <taxon>Eukaryota</taxon>
        <taxon>Amoebozoa</taxon>
        <taxon>Evosea</taxon>
        <taxon>Archamoebae</taxon>
        <taxon>Mastigamoebida</taxon>
        <taxon>Entamoebidae</taxon>
        <taxon>Entamoeba</taxon>
    </lineage>
</organism>
<sequence length="113" mass="13272">MKKLVNENIIVYTKDIDTNKITFPKEGIYRVGMYLLSTESFCLPFYWNGSRNEADFIEFPYFCFGINVNKKMTSSLYELEKPPISITELTLSCLSDEQFERVVCFPGKFFKFL</sequence>
<dbReference type="VEuPathDB" id="AmoebaDB:ENU1_191050"/>
<dbReference type="GeneID" id="20076215"/>
<name>K2GUZ2_ENTNP</name>
<dbReference type="RefSeq" id="XP_008860036.1">
    <property type="nucleotide sequence ID" value="XM_008861814.1"/>
</dbReference>
<accession>K2GUZ2</accession>
<reference evidence="1 2" key="1">
    <citation type="submission" date="2011-11" db="EMBL/GenBank/DDBJ databases">
        <authorList>
            <person name="Hannick L."/>
            <person name="Karamycheva S."/>
            <person name="Lorenzi H."/>
            <person name="Caler E."/>
        </authorList>
    </citation>
    <scope>NUCLEOTIDE SEQUENCE [LARGE SCALE GENOMIC DNA]</scope>
    <source>
        <strain evidence="1 2">P19</strain>
    </source>
</reference>